<dbReference type="InterPro" id="IPR029058">
    <property type="entry name" value="AB_hydrolase_fold"/>
</dbReference>
<name>A0A382R9U6_9ZZZZ</name>
<dbReference type="AlphaFoldDB" id="A0A382R9U6"/>
<organism evidence="2">
    <name type="scientific">marine metagenome</name>
    <dbReference type="NCBI Taxonomy" id="408172"/>
    <lineage>
        <taxon>unclassified sequences</taxon>
        <taxon>metagenomes</taxon>
        <taxon>ecological metagenomes</taxon>
    </lineage>
</organism>
<protein>
    <recommendedName>
        <fullName evidence="1">AB hydrolase-1 domain-containing protein</fullName>
    </recommendedName>
</protein>
<proteinExistence type="predicted"/>
<feature type="domain" description="AB hydrolase-1" evidence="1">
    <location>
        <begin position="44"/>
        <end position="265"/>
    </location>
</feature>
<dbReference type="SUPFAM" id="SSF53474">
    <property type="entry name" value="alpha/beta-Hydrolases"/>
    <property type="match status" value="1"/>
</dbReference>
<feature type="non-terminal residue" evidence="2">
    <location>
        <position position="274"/>
    </location>
</feature>
<sequence length="274" mass="30176">MVESAISEVPEGIPRRKRRQTVWAGGHTLRAEWHKPKTKDTASLVFLHEGLGSISQWRDVPDSLGDTTGYGVLLYDRFGYGGSARLPTPYERPIDFMECEATTTVPDLLDTFDIKKAFLFGHSDGATIALLAAAGGDERIKGIVAEAAHLFVERESLDNIRLLRTQWEATDLRERLRRHHGDNVDGAFLGWANLWLNPAFASFDIREMLAGVTCPVLAIQGTEDAYGTLAQAEEIKRSVSAPVDTLILSGCGHSPHLEAPKVVMDRVVNFLAPN</sequence>
<dbReference type="Pfam" id="PF12697">
    <property type="entry name" value="Abhydrolase_6"/>
    <property type="match status" value="1"/>
</dbReference>
<evidence type="ECO:0000313" key="2">
    <source>
        <dbReference type="EMBL" id="SVC93331.1"/>
    </source>
</evidence>
<dbReference type="PANTHER" id="PTHR43689">
    <property type="entry name" value="HYDROLASE"/>
    <property type="match status" value="1"/>
</dbReference>
<reference evidence="2" key="1">
    <citation type="submission" date="2018-05" db="EMBL/GenBank/DDBJ databases">
        <authorList>
            <person name="Lanie J.A."/>
            <person name="Ng W.-L."/>
            <person name="Kazmierczak K.M."/>
            <person name="Andrzejewski T.M."/>
            <person name="Davidsen T.M."/>
            <person name="Wayne K.J."/>
            <person name="Tettelin H."/>
            <person name="Glass J.I."/>
            <person name="Rusch D."/>
            <person name="Podicherti R."/>
            <person name="Tsui H.-C.T."/>
            <person name="Winkler M.E."/>
        </authorList>
    </citation>
    <scope>NUCLEOTIDE SEQUENCE</scope>
</reference>
<dbReference type="InterPro" id="IPR000073">
    <property type="entry name" value="AB_hydrolase_1"/>
</dbReference>
<dbReference type="Gene3D" id="3.40.50.1820">
    <property type="entry name" value="alpha/beta hydrolase"/>
    <property type="match status" value="1"/>
</dbReference>
<evidence type="ECO:0000259" key="1">
    <source>
        <dbReference type="Pfam" id="PF12697"/>
    </source>
</evidence>
<accession>A0A382R9U6</accession>
<dbReference type="PANTHER" id="PTHR43689:SF8">
    <property type="entry name" value="ALPHA_BETA-HYDROLASES SUPERFAMILY PROTEIN"/>
    <property type="match status" value="1"/>
</dbReference>
<gene>
    <name evidence="2" type="ORF">METZ01_LOCUS346185</name>
</gene>
<dbReference type="EMBL" id="UINC01119482">
    <property type="protein sequence ID" value="SVC93331.1"/>
    <property type="molecule type" value="Genomic_DNA"/>
</dbReference>